<accession>A0ABT5TCF4</accession>
<feature type="transmembrane region" description="Helical" evidence="7">
    <location>
        <begin position="279"/>
        <end position="299"/>
    </location>
</feature>
<sequence length="434" mass="45606">MAPELVGAGGFVALLALIALRAPIGLALMLVGGGGLTIIQGTRTLDFVAGQAPVSALMNYTLSTLPMFLFMGVLAVRIGMAERLYDTANTFVRHRRGGLAMASVLSCGGFGAVCGSSVATVTTMARIAVPPMLKNGYSPRLAGGSIAAGTTLGILIPPSLPLIVYAILTETSIGKLFAAGIIPGIVAMLLYVFAVWVWTRIDPQSAPVGLRAGWRERIAALGRIGGVLALFLLVMGGIFIGLFTPSEGAAIGAAGAMVIGLVTRTLTPEVFRASVVETVQLSTMIIFIVLGVTFYEYFLQASRIPNVFVGFVEALDLSPLALILLLVAAFVLLGCVLDSMAILFIFTPVIFPLVLQAGFDPVWFGIIMVMVIEFGLVTPPIGLNIFLLSRVTPQISMTDAFVGVVPFIAVDVLRLALFIAFPGLVLFLPGLLFD</sequence>
<dbReference type="NCBIfam" id="TIGR00786">
    <property type="entry name" value="dctM"/>
    <property type="match status" value="1"/>
</dbReference>
<dbReference type="PANTHER" id="PTHR33362">
    <property type="entry name" value="SIALIC ACID TRAP TRANSPORTER PERMEASE PROTEIN SIAT-RELATED"/>
    <property type="match status" value="1"/>
</dbReference>
<comment type="subunit">
    <text evidence="7">The complex comprises the extracytoplasmic solute receptor protein and the two transmembrane proteins.</text>
</comment>
<keyword evidence="6 7" id="KW-0472">Membrane</keyword>
<keyword evidence="2" id="KW-1003">Cell membrane</keyword>
<feature type="transmembrane region" description="Helical" evidence="7">
    <location>
        <begin position="218"/>
        <end position="242"/>
    </location>
</feature>
<dbReference type="EMBL" id="JAQZSM010000018">
    <property type="protein sequence ID" value="MDD7972681.1"/>
    <property type="molecule type" value="Genomic_DNA"/>
</dbReference>
<feature type="transmembrane region" description="Helical" evidence="7">
    <location>
        <begin position="400"/>
        <end position="428"/>
    </location>
</feature>
<evidence type="ECO:0000256" key="7">
    <source>
        <dbReference type="RuleBase" id="RU369079"/>
    </source>
</evidence>
<keyword evidence="3 7" id="KW-0997">Cell inner membrane</keyword>
<evidence type="ECO:0000256" key="4">
    <source>
        <dbReference type="ARBA" id="ARBA00022692"/>
    </source>
</evidence>
<comment type="similarity">
    <text evidence="7">Belongs to the TRAP transporter large permease family.</text>
</comment>
<dbReference type="PANTHER" id="PTHR33362:SF5">
    <property type="entry name" value="C4-DICARBOXYLATE TRAP TRANSPORTER LARGE PERMEASE PROTEIN DCTM"/>
    <property type="match status" value="1"/>
</dbReference>
<comment type="caution">
    <text evidence="9">The sequence shown here is derived from an EMBL/GenBank/DDBJ whole genome shotgun (WGS) entry which is preliminary data.</text>
</comment>
<proteinExistence type="inferred from homology"/>
<evidence type="ECO:0000313" key="9">
    <source>
        <dbReference type="EMBL" id="MDD7972681.1"/>
    </source>
</evidence>
<evidence type="ECO:0000256" key="3">
    <source>
        <dbReference type="ARBA" id="ARBA00022519"/>
    </source>
</evidence>
<reference evidence="9" key="1">
    <citation type="submission" date="2023-02" db="EMBL/GenBank/DDBJ databases">
        <title>Description of Roseinatronobacter alkalisoli sp. nov., an alkaliphilic bacerium isolated from soda soil.</title>
        <authorList>
            <person name="Wei W."/>
        </authorList>
    </citation>
    <scope>NUCLEOTIDE SEQUENCE</scope>
    <source>
        <strain evidence="9">HJB301</strain>
    </source>
</reference>
<dbReference type="InterPro" id="IPR004681">
    <property type="entry name" value="TRAP_DctM"/>
</dbReference>
<gene>
    <name evidence="9" type="ORF">PUT78_16405</name>
</gene>
<dbReference type="PIRSF" id="PIRSF006066">
    <property type="entry name" value="HI0050"/>
    <property type="match status" value="1"/>
</dbReference>
<feature type="transmembrane region" description="Helical" evidence="7">
    <location>
        <begin position="320"/>
        <end position="351"/>
    </location>
</feature>
<feature type="transmembrane region" description="Helical" evidence="7">
    <location>
        <begin position="363"/>
        <end position="388"/>
    </location>
</feature>
<feature type="transmembrane region" description="Helical" evidence="7">
    <location>
        <begin position="99"/>
        <end position="121"/>
    </location>
</feature>
<organism evidence="9 10">
    <name type="scientific">Roseinatronobacter alkalisoli</name>
    <dbReference type="NCBI Taxonomy" id="3028235"/>
    <lineage>
        <taxon>Bacteria</taxon>
        <taxon>Pseudomonadati</taxon>
        <taxon>Pseudomonadota</taxon>
        <taxon>Alphaproteobacteria</taxon>
        <taxon>Rhodobacterales</taxon>
        <taxon>Paracoccaceae</taxon>
        <taxon>Roseinatronobacter</taxon>
    </lineage>
</organism>
<keyword evidence="5 7" id="KW-1133">Transmembrane helix</keyword>
<dbReference type="Proteomes" id="UP001431784">
    <property type="component" value="Unassembled WGS sequence"/>
</dbReference>
<protein>
    <recommendedName>
        <fullName evidence="7">TRAP transporter large permease protein</fullName>
    </recommendedName>
</protein>
<keyword evidence="4 7" id="KW-0812">Transmembrane</keyword>
<keyword evidence="7" id="KW-0813">Transport</keyword>
<feature type="transmembrane region" description="Helical" evidence="7">
    <location>
        <begin position="176"/>
        <end position="198"/>
    </location>
</feature>
<comment type="function">
    <text evidence="7">Part of the tripartite ATP-independent periplasmic (TRAP) transport system.</text>
</comment>
<feature type="transmembrane region" description="Helical" evidence="7">
    <location>
        <begin position="57"/>
        <end position="78"/>
    </location>
</feature>
<name>A0ABT5TCF4_9RHOB</name>
<comment type="caution">
    <text evidence="7">Lacks conserved residue(s) required for the propagation of feature annotation.</text>
</comment>
<evidence type="ECO:0000259" key="8">
    <source>
        <dbReference type="Pfam" id="PF06808"/>
    </source>
</evidence>
<feature type="transmembrane region" description="Helical" evidence="7">
    <location>
        <begin position="141"/>
        <end position="164"/>
    </location>
</feature>
<feature type="domain" description="TRAP C4-dicarboxylate transport system permease DctM subunit" evidence="8">
    <location>
        <begin position="11"/>
        <end position="424"/>
    </location>
</feature>
<dbReference type="RefSeq" id="WP_274353358.1">
    <property type="nucleotide sequence ID" value="NZ_JAQZSM010000018.1"/>
</dbReference>
<comment type="subcellular location">
    <subcellularLocation>
        <location evidence="1 7">Cell inner membrane</location>
        <topology evidence="1 7">Multi-pass membrane protein</topology>
    </subcellularLocation>
</comment>
<keyword evidence="10" id="KW-1185">Reference proteome</keyword>
<evidence type="ECO:0000256" key="6">
    <source>
        <dbReference type="ARBA" id="ARBA00023136"/>
    </source>
</evidence>
<evidence type="ECO:0000313" key="10">
    <source>
        <dbReference type="Proteomes" id="UP001431784"/>
    </source>
</evidence>
<dbReference type="InterPro" id="IPR010656">
    <property type="entry name" value="DctM"/>
</dbReference>
<evidence type="ECO:0000256" key="2">
    <source>
        <dbReference type="ARBA" id="ARBA00022475"/>
    </source>
</evidence>
<feature type="transmembrane region" description="Helical" evidence="7">
    <location>
        <begin position="249"/>
        <end position="267"/>
    </location>
</feature>
<evidence type="ECO:0000256" key="5">
    <source>
        <dbReference type="ARBA" id="ARBA00022989"/>
    </source>
</evidence>
<evidence type="ECO:0000256" key="1">
    <source>
        <dbReference type="ARBA" id="ARBA00004429"/>
    </source>
</evidence>
<dbReference type="Pfam" id="PF06808">
    <property type="entry name" value="DctM"/>
    <property type="match status" value="1"/>
</dbReference>